<gene>
    <name evidence="2" type="ORF">Pmar_PMAR012706</name>
</gene>
<reference evidence="2 3" key="1">
    <citation type="submission" date="2008-07" db="EMBL/GenBank/DDBJ databases">
        <authorList>
            <person name="El-Sayed N."/>
            <person name="Caler E."/>
            <person name="Inman J."/>
            <person name="Amedeo P."/>
            <person name="Hass B."/>
            <person name="Wortman J."/>
        </authorList>
    </citation>
    <scope>NUCLEOTIDE SEQUENCE [LARGE SCALE GENOMIC DNA]</scope>
    <source>
        <strain evidence="3">ATCC 50983 / TXsc</strain>
    </source>
</reference>
<name>C5K833_PERM5</name>
<evidence type="ECO:0000313" key="3">
    <source>
        <dbReference type="Proteomes" id="UP000007800"/>
    </source>
</evidence>
<feature type="compositionally biased region" description="Polar residues" evidence="1">
    <location>
        <begin position="94"/>
        <end position="113"/>
    </location>
</feature>
<dbReference type="InParanoid" id="C5K833"/>
<evidence type="ECO:0000313" key="2">
    <source>
        <dbReference type="EMBL" id="EER19718.1"/>
    </source>
</evidence>
<dbReference type="Proteomes" id="UP000007800">
    <property type="component" value="Unassembled WGS sequence"/>
</dbReference>
<accession>C5K833</accession>
<sequence>MVEVMNNNMLLPLLPPIPPITSSKAGTSSILGCCGWVDERTYKAFASYNRTKKWYESYHGTLPSITEEMSITDTVRDEANDSRVESRTAVRDPLQSTPSLTPDSGRPSQRQKQFLLSPMTVAEVSCRIREWNTYVAHCRSIRPDIVKS</sequence>
<evidence type="ECO:0000256" key="1">
    <source>
        <dbReference type="SAM" id="MobiDB-lite"/>
    </source>
</evidence>
<proteinExistence type="predicted"/>
<keyword evidence="3" id="KW-1185">Reference proteome</keyword>
<dbReference type="RefSeq" id="XP_002787922.1">
    <property type="nucleotide sequence ID" value="XM_002787876.1"/>
</dbReference>
<organism evidence="3">
    <name type="scientific">Perkinsus marinus (strain ATCC 50983 / TXsc)</name>
    <dbReference type="NCBI Taxonomy" id="423536"/>
    <lineage>
        <taxon>Eukaryota</taxon>
        <taxon>Sar</taxon>
        <taxon>Alveolata</taxon>
        <taxon>Perkinsozoa</taxon>
        <taxon>Perkinsea</taxon>
        <taxon>Perkinsida</taxon>
        <taxon>Perkinsidae</taxon>
        <taxon>Perkinsus</taxon>
    </lineage>
</organism>
<feature type="region of interest" description="Disordered" evidence="1">
    <location>
        <begin position="73"/>
        <end position="113"/>
    </location>
</feature>
<dbReference type="GeneID" id="9057708"/>
<protein>
    <submittedName>
        <fullName evidence="2">Uncharacterized protein</fullName>
    </submittedName>
</protein>
<dbReference type="AlphaFoldDB" id="C5K833"/>
<dbReference type="EMBL" id="GG671079">
    <property type="protein sequence ID" value="EER19718.1"/>
    <property type="molecule type" value="Genomic_DNA"/>
</dbReference>
<feature type="compositionally biased region" description="Basic and acidic residues" evidence="1">
    <location>
        <begin position="74"/>
        <end position="90"/>
    </location>
</feature>